<protein>
    <submittedName>
        <fullName evidence="2">Alpha/beta hydrolase</fullName>
    </submittedName>
</protein>
<dbReference type="EMBL" id="CP097320">
    <property type="protein sequence ID" value="UQX11654.1"/>
    <property type="molecule type" value="Genomic_DNA"/>
</dbReference>
<evidence type="ECO:0000313" key="2">
    <source>
        <dbReference type="EMBL" id="UQX11654.1"/>
    </source>
</evidence>
<organism evidence="2 3">
    <name type="scientific">Candidatus Mycobacterium methanotrophicum</name>
    <dbReference type="NCBI Taxonomy" id="2943498"/>
    <lineage>
        <taxon>Bacteria</taxon>
        <taxon>Bacillati</taxon>
        <taxon>Actinomycetota</taxon>
        <taxon>Actinomycetes</taxon>
        <taxon>Mycobacteriales</taxon>
        <taxon>Mycobacteriaceae</taxon>
        <taxon>Mycobacterium</taxon>
    </lineage>
</organism>
<feature type="domain" description="AB hydrolase-1" evidence="1">
    <location>
        <begin position="32"/>
        <end position="128"/>
    </location>
</feature>
<sequence>MIHHWGGAESGTTVLSVRGVRIAASITGSGDPVLLLNGLSRPMQSWTPFLEAFPGRTVISYDSPGVGASQTPLIPFSMPMLADVAVRVLDEFGVGAADVVGFSFGGAVAQQLALGHPGRVNRLVLLASACGVGAVPGVPRIGLLCRQWKPAPKWLGLLWQIAAISSWTSIPGLGRIKAPTLVLCGDADKPVPPANSRVLASRISDARLITVRGGHDLQKPGPAAVVARLVGEFLDRPAPAAAS</sequence>
<evidence type="ECO:0000313" key="3">
    <source>
        <dbReference type="Proteomes" id="UP001056610"/>
    </source>
</evidence>
<dbReference type="Pfam" id="PF00561">
    <property type="entry name" value="Abhydrolase_1"/>
    <property type="match status" value="1"/>
</dbReference>
<accession>A0ABY4QLB2</accession>
<name>A0ABY4QLB2_9MYCO</name>
<gene>
    <name evidence="2" type="ORF">M5I08_04090</name>
</gene>
<dbReference type="PANTHER" id="PTHR43433:SF5">
    <property type="entry name" value="AB HYDROLASE-1 DOMAIN-CONTAINING PROTEIN"/>
    <property type="match status" value="1"/>
</dbReference>
<dbReference type="RefSeq" id="WP_219068554.1">
    <property type="nucleotide sequence ID" value="NZ_CAJUXY010000039.1"/>
</dbReference>
<dbReference type="GO" id="GO:0016787">
    <property type="term" value="F:hydrolase activity"/>
    <property type="evidence" value="ECO:0007669"/>
    <property type="project" value="UniProtKB-KW"/>
</dbReference>
<keyword evidence="2" id="KW-0378">Hydrolase</keyword>
<dbReference type="InterPro" id="IPR000073">
    <property type="entry name" value="AB_hydrolase_1"/>
</dbReference>
<keyword evidence="3" id="KW-1185">Reference proteome</keyword>
<dbReference type="PANTHER" id="PTHR43433">
    <property type="entry name" value="HYDROLASE, ALPHA/BETA FOLD FAMILY PROTEIN"/>
    <property type="match status" value="1"/>
</dbReference>
<dbReference type="InterPro" id="IPR050471">
    <property type="entry name" value="AB_hydrolase"/>
</dbReference>
<evidence type="ECO:0000259" key="1">
    <source>
        <dbReference type="Pfam" id="PF00561"/>
    </source>
</evidence>
<dbReference type="Proteomes" id="UP001056610">
    <property type="component" value="Chromosome"/>
</dbReference>
<reference evidence="2" key="1">
    <citation type="submission" date="2022-05" db="EMBL/GenBank/DDBJ databases">
        <title>A methanotrophic Mycobacterium dominates a cave microbial ecosystem.</title>
        <authorList>
            <person name="Van Spanning R.J.M."/>
            <person name="Guan Q."/>
            <person name="Melkonian C."/>
            <person name="Gallant J."/>
            <person name="Polerecky L."/>
            <person name="Flot J.-F."/>
            <person name="Brandt B.W."/>
            <person name="Braster M."/>
            <person name="Iturbe Espinoza P."/>
            <person name="Aerts J."/>
            <person name="Meima-Franke M."/>
            <person name="Piersma S.R."/>
            <person name="Bunduc C."/>
            <person name="Ummels R."/>
            <person name="Pain A."/>
            <person name="Fleming E.J."/>
            <person name="van der Wel N."/>
            <person name="Gherman V.D."/>
            <person name="Sarbu S.M."/>
            <person name="Bodelier P.L.E."/>
            <person name="Bitter W."/>
        </authorList>
    </citation>
    <scope>NUCLEOTIDE SEQUENCE</scope>
    <source>
        <strain evidence="2">Sulfur Cave</strain>
    </source>
</reference>
<proteinExistence type="predicted"/>